<dbReference type="InterPro" id="IPR025291">
    <property type="entry name" value="DUF4153"/>
</dbReference>
<organism evidence="2 3">
    <name type="scientific">Anaerovirgula multivorans</name>
    <dbReference type="NCBI Taxonomy" id="312168"/>
    <lineage>
        <taxon>Bacteria</taxon>
        <taxon>Bacillati</taxon>
        <taxon>Bacillota</taxon>
        <taxon>Clostridia</taxon>
        <taxon>Peptostreptococcales</taxon>
        <taxon>Natronincolaceae</taxon>
        <taxon>Anaerovirgula</taxon>
    </lineage>
</organism>
<feature type="transmembrane region" description="Helical" evidence="1">
    <location>
        <begin position="233"/>
        <end position="250"/>
    </location>
</feature>
<dbReference type="EMBL" id="FZOJ01000030">
    <property type="protein sequence ID" value="SNS96593.1"/>
    <property type="molecule type" value="Genomic_DNA"/>
</dbReference>
<dbReference type="AlphaFoldDB" id="A0A239IU82"/>
<feature type="transmembrane region" description="Helical" evidence="1">
    <location>
        <begin position="413"/>
        <end position="440"/>
    </location>
</feature>
<feature type="transmembrane region" description="Helical" evidence="1">
    <location>
        <begin position="180"/>
        <end position="198"/>
    </location>
</feature>
<gene>
    <name evidence="2" type="ORF">SAMN05446037_103031</name>
</gene>
<evidence type="ECO:0000313" key="2">
    <source>
        <dbReference type="EMBL" id="SNS96593.1"/>
    </source>
</evidence>
<feature type="transmembrane region" description="Helical" evidence="1">
    <location>
        <begin position="204"/>
        <end position="221"/>
    </location>
</feature>
<accession>A0A239IU82</accession>
<feature type="transmembrane region" description="Helical" evidence="1">
    <location>
        <begin position="491"/>
        <end position="508"/>
    </location>
</feature>
<feature type="transmembrane region" description="Helical" evidence="1">
    <location>
        <begin position="327"/>
        <end position="348"/>
    </location>
</feature>
<keyword evidence="1" id="KW-0812">Transmembrane</keyword>
<proteinExistence type="predicted"/>
<feature type="transmembrane region" description="Helical" evidence="1">
    <location>
        <begin position="368"/>
        <end position="392"/>
    </location>
</feature>
<sequence>MAKKVQGIIIKDNKILSIEGMNRAGRIDRFFICEEVKENEKEITAIRRGLEEQLGLKGATTFEFQEEIGKDIKTFFIDLQKEEIDLEQSLEKINDCRENFKPVDLKWVELNDVWSFREIEAQYIRLLLKEAIKKEYQAPWMEVISNTHFNSKRGKKYLKNLYIENGRNQVDSKETINSKILVMLMALGLGTLFNHFFMQDSIGISGFFYSMTILIASICGIHNHVQLKKPLSFVFLIPIILLSLSFGIYNNPTLRSLNVLLIPFLITSYLLTIRYEKIKKINLHFITNVLERIFSKTFNVLPKFFIFSKEIKRDRKKFKENATRKNIIRGLIISIPLLIIIVTLLTSADMMFKYYVENIGNLFGEFSVVSIMNQIFLVGIITVYMFGFLWSFKYNEITNENQKASLIRASWEPITMITIIFVINIAYLLFTIVQFSYLYIGGMQALPEGFSYAEYARKGFFELILVTLINFGILLLSINLTKKENEKVNKIANLSYSLLIAFTFNMLISASYKMYLYESAYGFTRLRVFVQVFMILIGILLVIVLLGIWVPKIPIFKYAVIATLAVYVGLNFINVDQVIAKENIIRYREAGVIDMDYMKKLSYDAAPELRKLLEVEDVDVRTEIRAHLEEQKEILKRQYNRWYEFNYYKNRLLKS</sequence>
<feature type="transmembrane region" description="Helical" evidence="1">
    <location>
        <begin position="460"/>
        <end position="479"/>
    </location>
</feature>
<reference evidence="2 3" key="1">
    <citation type="submission" date="2017-06" db="EMBL/GenBank/DDBJ databases">
        <authorList>
            <person name="Kim H.J."/>
            <person name="Triplett B.A."/>
        </authorList>
    </citation>
    <scope>NUCLEOTIDE SEQUENCE [LARGE SCALE GENOMIC DNA]</scope>
    <source>
        <strain evidence="2 3">SCA</strain>
    </source>
</reference>
<keyword evidence="1" id="KW-0472">Membrane</keyword>
<evidence type="ECO:0000313" key="3">
    <source>
        <dbReference type="Proteomes" id="UP000198304"/>
    </source>
</evidence>
<dbReference type="Proteomes" id="UP000198304">
    <property type="component" value="Unassembled WGS sequence"/>
</dbReference>
<protein>
    <submittedName>
        <fullName evidence="2">Uncharacterized protein</fullName>
    </submittedName>
</protein>
<keyword evidence="1" id="KW-1133">Transmembrane helix</keyword>
<dbReference type="Pfam" id="PF13687">
    <property type="entry name" value="DUF4153"/>
    <property type="match status" value="1"/>
</dbReference>
<feature type="transmembrane region" description="Helical" evidence="1">
    <location>
        <begin position="528"/>
        <end position="548"/>
    </location>
</feature>
<keyword evidence="3" id="KW-1185">Reference proteome</keyword>
<name>A0A239IU82_9FIRM</name>
<dbReference type="RefSeq" id="WP_089284726.1">
    <property type="nucleotide sequence ID" value="NZ_FZOJ01000030.1"/>
</dbReference>
<dbReference type="OrthoDB" id="9767931at2"/>
<feature type="transmembrane region" description="Helical" evidence="1">
    <location>
        <begin position="256"/>
        <end position="273"/>
    </location>
</feature>
<evidence type="ECO:0000256" key="1">
    <source>
        <dbReference type="SAM" id="Phobius"/>
    </source>
</evidence>
<feature type="transmembrane region" description="Helical" evidence="1">
    <location>
        <begin position="555"/>
        <end position="573"/>
    </location>
</feature>